<dbReference type="STRING" id="91626.A0A0C9M3C7"/>
<dbReference type="Gene3D" id="3.30.2300.10">
    <property type="entry name" value="THUMP superfamily"/>
    <property type="match status" value="1"/>
</dbReference>
<dbReference type="InterPro" id="IPR040183">
    <property type="entry name" value="THUMPD1-like"/>
</dbReference>
<dbReference type="FunFam" id="3.30.2300.10:FF:000001">
    <property type="entry name" value="THUMP domain-containing protein 1"/>
    <property type="match status" value="1"/>
</dbReference>
<organism evidence="4">
    <name type="scientific">Mucor ambiguus</name>
    <dbReference type="NCBI Taxonomy" id="91626"/>
    <lineage>
        <taxon>Eukaryota</taxon>
        <taxon>Fungi</taxon>
        <taxon>Fungi incertae sedis</taxon>
        <taxon>Mucoromycota</taxon>
        <taxon>Mucoromycotina</taxon>
        <taxon>Mucoromycetes</taxon>
        <taxon>Mucorales</taxon>
        <taxon>Mucorineae</taxon>
        <taxon>Mucoraceae</taxon>
        <taxon>Mucor</taxon>
    </lineage>
</organism>
<dbReference type="Pfam" id="PF02926">
    <property type="entry name" value="THUMP"/>
    <property type="match status" value="1"/>
</dbReference>
<keyword evidence="5" id="KW-1185">Reference proteome</keyword>
<feature type="region of interest" description="Disordered" evidence="2">
    <location>
        <begin position="267"/>
        <end position="310"/>
    </location>
</feature>
<name>A0A0C9M3C7_9FUNG</name>
<feature type="compositionally biased region" description="Low complexity" evidence="2">
    <location>
        <begin position="272"/>
        <end position="293"/>
    </location>
</feature>
<feature type="compositionally biased region" description="Basic and acidic residues" evidence="2">
    <location>
        <begin position="294"/>
        <end position="310"/>
    </location>
</feature>
<evidence type="ECO:0000313" key="5">
    <source>
        <dbReference type="Proteomes" id="UP000053815"/>
    </source>
</evidence>
<dbReference type="CDD" id="cd11717">
    <property type="entry name" value="THUMP_THUMPD1_like"/>
    <property type="match status" value="1"/>
</dbReference>
<dbReference type="SUPFAM" id="SSF143437">
    <property type="entry name" value="THUMP domain-like"/>
    <property type="match status" value="1"/>
</dbReference>
<dbReference type="PROSITE" id="PS51165">
    <property type="entry name" value="THUMP"/>
    <property type="match status" value="1"/>
</dbReference>
<keyword evidence="1" id="KW-0694">RNA-binding</keyword>
<dbReference type="SMART" id="SM00981">
    <property type="entry name" value="THUMP"/>
    <property type="match status" value="1"/>
</dbReference>
<evidence type="ECO:0000313" key="4">
    <source>
        <dbReference type="EMBL" id="GAN03476.1"/>
    </source>
</evidence>
<reference evidence="4" key="1">
    <citation type="submission" date="2014-09" db="EMBL/GenBank/DDBJ databases">
        <title>Draft genome sequence of an oleaginous Mucoromycotina fungus Mucor ambiguus NBRC6742.</title>
        <authorList>
            <person name="Takeda I."/>
            <person name="Yamane N."/>
            <person name="Morita T."/>
            <person name="Tamano K."/>
            <person name="Machida M."/>
            <person name="Baker S."/>
            <person name="Koike H."/>
        </authorList>
    </citation>
    <scope>NUCLEOTIDE SEQUENCE</scope>
    <source>
        <strain evidence="4">NBRC 6742</strain>
    </source>
</reference>
<protein>
    <submittedName>
        <fullName evidence="4">THUMP domain-containing protein 1</fullName>
    </submittedName>
</protein>
<evidence type="ECO:0000256" key="1">
    <source>
        <dbReference type="PROSITE-ProRule" id="PRU00529"/>
    </source>
</evidence>
<gene>
    <name evidence="4" type="ORF">MAM1_0041c02930</name>
</gene>
<dbReference type="OrthoDB" id="367221at2759"/>
<evidence type="ECO:0000259" key="3">
    <source>
        <dbReference type="PROSITE" id="PS51165"/>
    </source>
</evidence>
<dbReference type="EMBL" id="DF836330">
    <property type="protein sequence ID" value="GAN03476.1"/>
    <property type="molecule type" value="Genomic_DNA"/>
</dbReference>
<dbReference type="InterPro" id="IPR004114">
    <property type="entry name" value="THUMP_dom"/>
</dbReference>
<dbReference type="AlphaFoldDB" id="A0A0C9M3C7"/>
<dbReference type="GO" id="GO:0003723">
    <property type="term" value="F:RNA binding"/>
    <property type="evidence" value="ECO:0007669"/>
    <property type="project" value="UniProtKB-UniRule"/>
</dbReference>
<dbReference type="PANTHER" id="PTHR13452">
    <property type="entry name" value="THUMP DOMAIN CONTAINING PROTEIN 1-RELATED"/>
    <property type="match status" value="1"/>
</dbReference>
<feature type="domain" description="THUMP" evidence="3">
    <location>
        <begin position="140"/>
        <end position="250"/>
    </location>
</feature>
<dbReference type="PANTHER" id="PTHR13452:SF10">
    <property type="entry name" value="THUMP DOMAIN-CONTAINING PROTEIN 1"/>
    <property type="match status" value="1"/>
</dbReference>
<proteinExistence type="predicted"/>
<accession>A0A0C9M3C7</accession>
<dbReference type="Proteomes" id="UP000053815">
    <property type="component" value="Unassembled WGS sequence"/>
</dbReference>
<evidence type="ECO:0000256" key="2">
    <source>
        <dbReference type="SAM" id="MobiDB-lite"/>
    </source>
</evidence>
<dbReference type="GO" id="GO:0006400">
    <property type="term" value="P:tRNA modification"/>
    <property type="evidence" value="ECO:0007669"/>
    <property type="project" value="InterPro"/>
</dbReference>
<sequence length="310" mass="34039">MSKRGNQNGGNKKKKQKIYHCAKENSTKSHHNKFNVTPGMAGVLVMCSRGKESRAVKEALDVLARYGDKLYPPQDDAASEDSNDEELDLEASIAKEVAALKKPASKKRYSNITTATDCVAFIRINPPVNPSKVVHHMLTELKETQKYMTRYISRFLPVEKTCSAHLSDIEASAKALFEPHFSQKDSQGNLISRKFAVACRVRNCTKIDRMSIINALAATVGPGHKVDLQEPELTIIAEVCQTVCMLSVVDDFNELKKYNVESILGSNQKSETPAAPTTNATADVDADATTSTTKEAETEADKNVETNESS</sequence>